<dbReference type="AlphaFoldDB" id="A0A844GEM2"/>
<protein>
    <submittedName>
        <fullName evidence="1">Uncharacterized protein</fullName>
    </submittedName>
</protein>
<organism evidence="1 2">
    <name type="scientific">Paludibacterium denitrificans</name>
    <dbReference type="NCBI Taxonomy" id="2675226"/>
    <lineage>
        <taxon>Bacteria</taxon>
        <taxon>Pseudomonadati</taxon>
        <taxon>Pseudomonadota</taxon>
        <taxon>Betaproteobacteria</taxon>
        <taxon>Neisseriales</taxon>
        <taxon>Chromobacteriaceae</taxon>
        <taxon>Paludibacterium</taxon>
    </lineage>
</organism>
<evidence type="ECO:0000313" key="1">
    <source>
        <dbReference type="EMBL" id="MTD33770.1"/>
    </source>
</evidence>
<keyword evidence="2" id="KW-1185">Reference proteome</keyword>
<name>A0A844GEM2_9NEIS</name>
<comment type="caution">
    <text evidence="1">The sequence shown here is derived from an EMBL/GenBank/DDBJ whole genome shotgun (WGS) entry which is preliminary data.</text>
</comment>
<sequence length="139" mass="15816">MDYQAFLRQLETHTLPVADFNHQAHLYAARAYRRLYPAGEAAVRCSRAFSRYVMAQGSIRKYHHSLTMALLAILYSLLDACPELTEDWDAFCQNCTDVIEDARAVVLEHYSADRLDEEAARKAFVAPDKKPLPTACLLH</sequence>
<dbReference type="EMBL" id="WLYX01000001">
    <property type="protein sequence ID" value="MTD33770.1"/>
    <property type="molecule type" value="Genomic_DNA"/>
</dbReference>
<gene>
    <name evidence="1" type="ORF">GKE73_14100</name>
</gene>
<accession>A0A844GEM2</accession>
<evidence type="ECO:0000313" key="2">
    <source>
        <dbReference type="Proteomes" id="UP000446658"/>
    </source>
</evidence>
<dbReference type="RefSeq" id="WP_230370857.1">
    <property type="nucleotide sequence ID" value="NZ_WLYX01000001.1"/>
</dbReference>
<dbReference type="Proteomes" id="UP000446658">
    <property type="component" value="Unassembled WGS sequence"/>
</dbReference>
<proteinExistence type="predicted"/>
<reference evidence="1 2" key="1">
    <citation type="submission" date="2019-11" db="EMBL/GenBank/DDBJ databases">
        <title>Draft genome sequence of Paludibacterium sp. dN18-1.</title>
        <authorList>
            <person name="Im W.-T."/>
        </authorList>
    </citation>
    <scope>NUCLEOTIDE SEQUENCE [LARGE SCALE GENOMIC DNA]</scope>
    <source>
        <strain evidence="2">dN 18-1</strain>
    </source>
</reference>